<reference evidence="3" key="1">
    <citation type="submission" date="2020-02" db="EMBL/GenBank/DDBJ databases">
        <authorList>
            <person name="Meier V. D."/>
        </authorList>
    </citation>
    <scope>NUCLEOTIDE SEQUENCE</scope>
    <source>
        <strain evidence="3">AVDCRST_MAG77</strain>
    </source>
</reference>
<dbReference type="GO" id="GO:0019748">
    <property type="term" value="P:secondary metabolic process"/>
    <property type="evidence" value="ECO:0007669"/>
    <property type="project" value="TreeGrafter"/>
</dbReference>
<evidence type="ECO:0000259" key="2">
    <source>
        <dbReference type="Pfam" id="PF04909"/>
    </source>
</evidence>
<dbReference type="GO" id="GO:0016787">
    <property type="term" value="F:hydrolase activity"/>
    <property type="evidence" value="ECO:0007669"/>
    <property type="project" value="InterPro"/>
</dbReference>
<dbReference type="Gene3D" id="3.20.20.140">
    <property type="entry name" value="Metal-dependent hydrolases"/>
    <property type="match status" value="1"/>
</dbReference>
<organism evidence="3">
    <name type="scientific">uncultured Chloroflexota bacterium</name>
    <dbReference type="NCBI Taxonomy" id="166587"/>
    <lineage>
        <taxon>Bacteria</taxon>
        <taxon>Bacillati</taxon>
        <taxon>Chloroflexota</taxon>
        <taxon>environmental samples</taxon>
    </lineage>
</organism>
<dbReference type="GO" id="GO:0005737">
    <property type="term" value="C:cytoplasm"/>
    <property type="evidence" value="ECO:0007669"/>
    <property type="project" value="TreeGrafter"/>
</dbReference>
<evidence type="ECO:0000256" key="1">
    <source>
        <dbReference type="ARBA" id="ARBA00023239"/>
    </source>
</evidence>
<dbReference type="Pfam" id="PF04909">
    <property type="entry name" value="Amidohydro_2"/>
    <property type="match status" value="1"/>
</dbReference>
<name>A0A6J4IDN0_9CHLR</name>
<dbReference type="SUPFAM" id="SSF51556">
    <property type="entry name" value="Metallo-dependent hydrolases"/>
    <property type="match status" value="1"/>
</dbReference>
<keyword evidence="1" id="KW-0456">Lyase</keyword>
<evidence type="ECO:0000313" key="3">
    <source>
        <dbReference type="EMBL" id="CAA9249603.1"/>
    </source>
</evidence>
<dbReference type="InterPro" id="IPR032466">
    <property type="entry name" value="Metal_Hydrolase"/>
</dbReference>
<dbReference type="InterPro" id="IPR032465">
    <property type="entry name" value="ACMSD"/>
</dbReference>
<gene>
    <name evidence="3" type="ORF">AVDCRST_MAG77-2107</name>
</gene>
<sequence length="296" mass="31877">MILDAHAHVFSEVVLQRRAEFAERDTWFGLLNPPGTRRLATAARLVRSMDAAGVDAAVALSFGWTDQGICAEQNDYLLEAARRFPGRLLPFCTVQPRAGAAAVREVERAAKLGFRGVGELFPDGQGFALDNRATLAPLLEACSALRMVVLVHASEPLGRSYAGKGETTPARLLQLAALVRDVAPDLRVVCAHLGGGLPFYELMPDVRALAREFYYDTGAAAYLYEPACLAHVTRIAPDRLIFGSDFPVIGLQRMVSYVHSAGLAPDQLQAVLWTNAARLLGLDAAPSVPGEAGARR</sequence>
<dbReference type="PANTHER" id="PTHR21240:SF28">
    <property type="entry name" value="ISO-OROTATE DECARBOXYLASE (EUROFUNG)"/>
    <property type="match status" value="1"/>
</dbReference>
<dbReference type="EMBL" id="CADCTC010000122">
    <property type="protein sequence ID" value="CAA9249603.1"/>
    <property type="molecule type" value="Genomic_DNA"/>
</dbReference>
<dbReference type="GO" id="GO:0016831">
    <property type="term" value="F:carboxy-lyase activity"/>
    <property type="evidence" value="ECO:0007669"/>
    <property type="project" value="InterPro"/>
</dbReference>
<dbReference type="InterPro" id="IPR006680">
    <property type="entry name" value="Amidohydro-rel"/>
</dbReference>
<feature type="domain" description="Amidohydrolase-related" evidence="2">
    <location>
        <begin position="4"/>
        <end position="282"/>
    </location>
</feature>
<protein>
    <recommendedName>
        <fullName evidence="2">Amidohydrolase-related domain-containing protein</fullName>
    </recommendedName>
</protein>
<proteinExistence type="predicted"/>
<accession>A0A6J4IDN0</accession>
<dbReference type="AlphaFoldDB" id="A0A6J4IDN0"/>
<dbReference type="PANTHER" id="PTHR21240">
    <property type="entry name" value="2-AMINO-3-CARBOXYLMUCONATE-6-SEMIALDEHYDE DECARBOXYLASE"/>
    <property type="match status" value="1"/>
</dbReference>